<feature type="compositionally biased region" description="Basic and acidic residues" evidence="1">
    <location>
        <begin position="360"/>
        <end position="379"/>
    </location>
</feature>
<evidence type="ECO:0000313" key="2">
    <source>
        <dbReference type="EMBL" id="RKO94604.1"/>
    </source>
</evidence>
<feature type="compositionally biased region" description="Basic and acidic residues" evidence="1">
    <location>
        <begin position="57"/>
        <end position="71"/>
    </location>
</feature>
<feature type="compositionally biased region" description="Acidic residues" evidence="1">
    <location>
        <begin position="393"/>
        <end position="409"/>
    </location>
</feature>
<evidence type="ECO:0000313" key="3">
    <source>
        <dbReference type="Proteomes" id="UP000269721"/>
    </source>
</evidence>
<gene>
    <name evidence="2" type="ORF">BDK51DRAFT_35225</name>
</gene>
<reference evidence="3" key="1">
    <citation type="journal article" date="2018" name="Nat. Microbiol.">
        <title>Leveraging single-cell genomics to expand the fungal tree of life.</title>
        <authorList>
            <person name="Ahrendt S.R."/>
            <person name="Quandt C.A."/>
            <person name="Ciobanu D."/>
            <person name="Clum A."/>
            <person name="Salamov A."/>
            <person name="Andreopoulos B."/>
            <person name="Cheng J.F."/>
            <person name="Woyke T."/>
            <person name="Pelin A."/>
            <person name="Henrissat B."/>
            <person name="Reynolds N.K."/>
            <person name="Benny G.L."/>
            <person name="Smith M.E."/>
            <person name="James T.Y."/>
            <person name="Grigoriev I.V."/>
        </authorList>
    </citation>
    <scope>NUCLEOTIDE SEQUENCE [LARGE SCALE GENOMIC DNA]</scope>
</reference>
<accession>A0A4P9WNP4</accession>
<dbReference type="AlphaFoldDB" id="A0A4P9WNP4"/>
<keyword evidence="3" id="KW-1185">Reference proteome</keyword>
<evidence type="ECO:0000256" key="1">
    <source>
        <dbReference type="SAM" id="MobiDB-lite"/>
    </source>
</evidence>
<feature type="region of interest" description="Disordered" evidence="1">
    <location>
        <begin position="277"/>
        <end position="323"/>
    </location>
</feature>
<dbReference type="EMBL" id="KZ993855">
    <property type="protein sequence ID" value="RKO94604.1"/>
    <property type="molecule type" value="Genomic_DNA"/>
</dbReference>
<feature type="compositionally biased region" description="Polar residues" evidence="1">
    <location>
        <begin position="109"/>
        <end position="124"/>
    </location>
</feature>
<feature type="region of interest" description="Disordered" evidence="1">
    <location>
        <begin position="353"/>
        <end position="418"/>
    </location>
</feature>
<name>A0A4P9WNP4_9FUNG</name>
<feature type="compositionally biased region" description="Basic and acidic residues" evidence="1">
    <location>
        <begin position="277"/>
        <end position="296"/>
    </location>
</feature>
<feature type="compositionally biased region" description="Basic and acidic residues" evidence="1">
    <location>
        <begin position="25"/>
        <end position="35"/>
    </location>
</feature>
<proteinExistence type="predicted"/>
<protein>
    <submittedName>
        <fullName evidence="2">Uncharacterized protein</fullName>
    </submittedName>
</protein>
<feature type="compositionally biased region" description="Basic and acidic residues" evidence="1">
    <location>
        <begin position="127"/>
        <end position="148"/>
    </location>
</feature>
<dbReference type="Proteomes" id="UP000269721">
    <property type="component" value="Unassembled WGS sequence"/>
</dbReference>
<feature type="region of interest" description="Disordered" evidence="1">
    <location>
        <begin position="15"/>
        <end position="168"/>
    </location>
</feature>
<organism evidence="2 3">
    <name type="scientific">Blyttiomyces helicus</name>
    <dbReference type="NCBI Taxonomy" id="388810"/>
    <lineage>
        <taxon>Eukaryota</taxon>
        <taxon>Fungi</taxon>
        <taxon>Fungi incertae sedis</taxon>
        <taxon>Chytridiomycota</taxon>
        <taxon>Chytridiomycota incertae sedis</taxon>
        <taxon>Chytridiomycetes</taxon>
        <taxon>Chytridiomycetes incertae sedis</taxon>
        <taxon>Blyttiomyces</taxon>
    </lineage>
</organism>
<sequence length="497" mass="54112">MGAKGVVVRDVTYFWRGGGQGNGGTERRKGEETRSVPKARRGGGGSLGSILRLSSTKGEKNTTPRERKQSDGAEAATTFPAAYHAKGSRWGEGGRQSPSMDPNRHWGANHNSTRQPGLCTNGSLSGIEHRELGRRISEMRREDRERRCGSSGGSVTRPSTVIVGRSRGDGRGRQVAVAVVGSVPAIDAANARDGEDAGLARGLVTVRDDPSESGEWRERAEWGYFSEDGEIDVERDGVVVVERVSTSVRAAEREVTMPRKVEERDWHFETKYWSERGAHEEDSAGEKEKCARRDKTMGPSFNAAVRGRTASGPSLGDQQLGANCEDQPRMMWAVVRRVPGRLMRRMRKELRSRLRCVGSRSREGAGPKKTDTKTAEEIRPTAPQSMLIAVDKGDDEGNDEDHSEEEDSATEGFGHGGRPTALLRCGVSSNDGKGKTGAVIIRRETVALEPNIAEVHQRVEVAGGGSRGRPALFECMRIRGHCKGNDEEKAQMEGGQV</sequence>